<keyword evidence="1 5" id="KW-0479">Metal-binding</keyword>
<dbReference type="GO" id="GO:0010468">
    <property type="term" value="P:regulation of gene expression"/>
    <property type="evidence" value="ECO:0007669"/>
    <property type="project" value="UniProtKB-ARBA"/>
</dbReference>
<dbReference type="PANTHER" id="PTHR12547">
    <property type="entry name" value="CCCH ZINC FINGER/TIS11-RELATED"/>
    <property type="match status" value="1"/>
</dbReference>
<evidence type="ECO:0000256" key="2">
    <source>
        <dbReference type="ARBA" id="ARBA00022737"/>
    </source>
</evidence>
<evidence type="ECO:0000256" key="3">
    <source>
        <dbReference type="ARBA" id="ARBA00022771"/>
    </source>
</evidence>
<organism evidence="8">
    <name type="scientific">Davidia involucrata</name>
    <name type="common">Dove tree</name>
    <dbReference type="NCBI Taxonomy" id="16924"/>
    <lineage>
        <taxon>Eukaryota</taxon>
        <taxon>Viridiplantae</taxon>
        <taxon>Streptophyta</taxon>
        <taxon>Embryophyta</taxon>
        <taxon>Tracheophyta</taxon>
        <taxon>Spermatophyta</taxon>
        <taxon>Magnoliopsida</taxon>
        <taxon>eudicotyledons</taxon>
        <taxon>Gunneridae</taxon>
        <taxon>Pentapetalae</taxon>
        <taxon>asterids</taxon>
        <taxon>Cornales</taxon>
        <taxon>Nyssaceae</taxon>
        <taxon>Davidia</taxon>
    </lineage>
</organism>
<dbReference type="EMBL" id="GHES01042427">
    <property type="protein sequence ID" value="MPA72986.1"/>
    <property type="molecule type" value="Transcribed_RNA"/>
</dbReference>
<dbReference type="GO" id="GO:0008270">
    <property type="term" value="F:zinc ion binding"/>
    <property type="evidence" value="ECO:0007669"/>
    <property type="project" value="UniProtKB-KW"/>
</dbReference>
<dbReference type="InterPro" id="IPR041367">
    <property type="entry name" value="Znf-CCCH_4"/>
</dbReference>
<evidence type="ECO:0000256" key="6">
    <source>
        <dbReference type="SAM" id="MobiDB-lite"/>
    </source>
</evidence>
<feature type="region of interest" description="Disordered" evidence="6">
    <location>
        <begin position="200"/>
        <end position="226"/>
    </location>
</feature>
<feature type="zinc finger region" description="C3H1-type" evidence="5">
    <location>
        <begin position="143"/>
        <end position="171"/>
    </location>
</feature>
<feature type="compositionally biased region" description="Polar residues" evidence="6">
    <location>
        <begin position="209"/>
        <end position="226"/>
    </location>
</feature>
<evidence type="ECO:0000256" key="1">
    <source>
        <dbReference type="ARBA" id="ARBA00022723"/>
    </source>
</evidence>
<feature type="compositionally biased region" description="Pro residues" evidence="6">
    <location>
        <begin position="62"/>
        <end position="79"/>
    </location>
</feature>
<dbReference type="AlphaFoldDB" id="A0A5B7BY56"/>
<dbReference type="SUPFAM" id="SSF90229">
    <property type="entry name" value="CCCH zinc finger"/>
    <property type="match status" value="3"/>
</dbReference>
<name>A0A5B7BY56_DAVIN</name>
<gene>
    <name evidence="8" type="ORF">Din_042427</name>
</gene>
<dbReference type="FunFam" id="4.10.1000.10:FF:000003">
    <property type="entry name" value="Zinc finger CCCH domain-containing protein"/>
    <property type="match status" value="2"/>
</dbReference>
<dbReference type="GO" id="GO:0003729">
    <property type="term" value="F:mRNA binding"/>
    <property type="evidence" value="ECO:0007669"/>
    <property type="project" value="InterPro"/>
</dbReference>
<evidence type="ECO:0000313" key="8">
    <source>
        <dbReference type="EMBL" id="MPA72986.1"/>
    </source>
</evidence>
<feature type="region of interest" description="Disordered" evidence="6">
    <location>
        <begin position="1"/>
        <end position="81"/>
    </location>
</feature>
<dbReference type="SMART" id="SM00356">
    <property type="entry name" value="ZnF_C3H1"/>
    <property type="match status" value="3"/>
</dbReference>
<sequence>MSFPDPPPPPSYMPPPFAGGGGDVGTFWPQIPMNNEHPDLHSQFEHAPPFKRPRNFESNPPNSAPFPPMNPRMNPPNPPVNKGTTHIFFKTRVCMKFMEGNCRNGENCTFAHGAEDLRQPPPNWQELVKDRGTGNWNDDQRIIHRMKICKKFYNGEECPYGDKCNFLHEDPSKFKTDPGRPWESSRESFRESSVIRIGTMGPMVGDGSGSDQPDQPETNKHVNASSDDFRFNMKPAYWKTKICSKWELTGQCPFGERCHFAHGQSDLQVPGSRIEAEVMNTGSIPAKPLFVPINDVSPTNMLVGAPIKEDGEGKKCLRKWKGTKKINRIYADWIDDLTPPHSLPSTLES</sequence>
<dbReference type="Pfam" id="PF00642">
    <property type="entry name" value="zf-CCCH"/>
    <property type="match status" value="2"/>
</dbReference>
<feature type="compositionally biased region" description="Pro residues" evidence="6">
    <location>
        <begin position="1"/>
        <end position="17"/>
    </location>
</feature>
<dbReference type="InterPro" id="IPR000571">
    <property type="entry name" value="Znf_CCCH"/>
</dbReference>
<keyword evidence="3 5" id="KW-0863">Zinc-finger</keyword>
<dbReference type="PROSITE" id="PS50103">
    <property type="entry name" value="ZF_C3H1"/>
    <property type="match status" value="3"/>
</dbReference>
<dbReference type="Pfam" id="PF18044">
    <property type="entry name" value="zf-CCCH_4"/>
    <property type="match status" value="1"/>
</dbReference>
<feature type="zinc finger region" description="C3H1-type" evidence="5">
    <location>
        <begin position="88"/>
        <end position="115"/>
    </location>
</feature>
<keyword evidence="4 5" id="KW-0862">Zinc</keyword>
<protein>
    <submittedName>
        <fullName evidence="8">Putative zinc finger CCCH domain-containing protein 39</fullName>
    </submittedName>
</protein>
<accession>A0A5B7BY56</accession>
<dbReference type="GO" id="GO:0051252">
    <property type="term" value="P:regulation of RNA metabolic process"/>
    <property type="evidence" value="ECO:0007669"/>
    <property type="project" value="UniProtKB-ARBA"/>
</dbReference>
<proteinExistence type="predicted"/>
<dbReference type="FunFam" id="4.10.1000.10:FF:000037">
    <property type="entry name" value="Zinc finger CCCH domain-containing protein 39"/>
    <property type="match status" value="1"/>
</dbReference>
<feature type="zinc finger region" description="C3H1-type" evidence="5">
    <location>
        <begin position="237"/>
        <end position="265"/>
    </location>
</feature>
<dbReference type="InterPro" id="IPR045877">
    <property type="entry name" value="ZFP36-like"/>
</dbReference>
<feature type="domain" description="C3H1-type" evidence="7">
    <location>
        <begin position="237"/>
        <end position="265"/>
    </location>
</feature>
<evidence type="ECO:0000259" key="7">
    <source>
        <dbReference type="PROSITE" id="PS50103"/>
    </source>
</evidence>
<evidence type="ECO:0000256" key="5">
    <source>
        <dbReference type="PROSITE-ProRule" id="PRU00723"/>
    </source>
</evidence>
<reference evidence="8" key="1">
    <citation type="submission" date="2019-08" db="EMBL/GenBank/DDBJ databases">
        <title>Reference gene set and small RNA set construction with multiple tissues from Davidia involucrata Baill.</title>
        <authorList>
            <person name="Yang H."/>
            <person name="Zhou C."/>
            <person name="Li G."/>
            <person name="Wang J."/>
            <person name="Gao P."/>
            <person name="Wang M."/>
            <person name="Wang R."/>
            <person name="Zhao Y."/>
        </authorList>
    </citation>
    <scope>NUCLEOTIDE SEQUENCE</scope>
    <source>
        <tissue evidence="8">Mixed with DoveR01_LX</tissue>
    </source>
</reference>
<dbReference type="PANTHER" id="PTHR12547:SF121">
    <property type="entry name" value="ZINC FINGER CCCH DOMAIN-CONTAINING PROTEIN 39"/>
    <property type="match status" value="1"/>
</dbReference>
<dbReference type="Gene3D" id="4.10.1000.10">
    <property type="entry name" value="Zinc finger, CCCH-type"/>
    <property type="match status" value="3"/>
</dbReference>
<evidence type="ECO:0000256" key="4">
    <source>
        <dbReference type="ARBA" id="ARBA00022833"/>
    </source>
</evidence>
<feature type="domain" description="C3H1-type" evidence="7">
    <location>
        <begin position="88"/>
        <end position="115"/>
    </location>
</feature>
<feature type="domain" description="C3H1-type" evidence="7">
    <location>
        <begin position="143"/>
        <end position="171"/>
    </location>
</feature>
<keyword evidence="2" id="KW-0677">Repeat</keyword>
<dbReference type="InterPro" id="IPR036855">
    <property type="entry name" value="Znf_CCCH_sf"/>
</dbReference>